<evidence type="ECO:0000313" key="1">
    <source>
        <dbReference type="EMBL" id="KAA1066904.1"/>
    </source>
</evidence>
<dbReference type="EMBL" id="VDEP01000508">
    <property type="protein sequence ID" value="KAA1066904.1"/>
    <property type="molecule type" value="Genomic_DNA"/>
</dbReference>
<accession>A0A5B0LTG6</accession>
<proteinExistence type="predicted"/>
<dbReference type="Proteomes" id="UP000325313">
    <property type="component" value="Unassembled WGS sequence"/>
</dbReference>
<protein>
    <submittedName>
        <fullName evidence="1">Uncharacterized protein</fullName>
    </submittedName>
</protein>
<comment type="caution">
    <text evidence="1">The sequence shown here is derived from an EMBL/GenBank/DDBJ whole genome shotgun (WGS) entry which is preliminary data.</text>
</comment>
<name>A0A5B0LTG6_PUCGR</name>
<gene>
    <name evidence="1" type="ORF">PGTUg99_009292</name>
</gene>
<organism evidence="1 2">
    <name type="scientific">Puccinia graminis f. sp. tritici</name>
    <dbReference type="NCBI Taxonomy" id="56615"/>
    <lineage>
        <taxon>Eukaryota</taxon>
        <taxon>Fungi</taxon>
        <taxon>Dikarya</taxon>
        <taxon>Basidiomycota</taxon>
        <taxon>Pucciniomycotina</taxon>
        <taxon>Pucciniomycetes</taxon>
        <taxon>Pucciniales</taxon>
        <taxon>Pucciniaceae</taxon>
        <taxon>Puccinia</taxon>
    </lineage>
</organism>
<evidence type="ECO:0000313" key="2">
    <source>
        <dbReference type="Proteomes" id="UP000325313"/>
    </source>
</evidence>
<dbReference type="AlphaFoldDB" id="A0A5B0LTG6"/>
<reference evidence="1 2" key="1">
    <citation type="submission" date="2019-05" db="EMBL/GenBank/DDBJ databases">
        <title>Emergence of the Ug99 lineage of the wheat stem rust pathogen through somatic hybridization.</title>
        <authorList>
            <person name="Li F."/>
            <person name="Upadhyaya N.M."/>
            <person name="Sperschneider J."/>
            <person name="Matny O."/>
            <person name="Nguyen-Phuc H."/>
            <person name="Mago R."/>
            <person name="Raley C."/>
            <person name="Miller M.E."/>
            <person name="Silverstein K.A.T."/>
            <person name="Henningsen E."/>
            <person name="Hirsch C.D."/>
            <person name="Visser B."/>
            <person name="Pretorius Z.A."/>
            <person name="Steffenson B.J."/>
            <person name="Schwessinger B."/>
            <person name="Dodds P.N."/>
            <person name="Figueroa M."/>
        </authorList>
    </citation>
    <scope>NUCLEOTIDE SEQUENCE [LARGE SCALE GENOMIC DNA]</scope>
    <source>
        <strain evidence="1 2">Ug99</strain>
    </source>
</reference>
<sequence length="112" mass="12057">MWIANYKPQVKETAAKTPVTKPKALTSFISQLGAASAARSGISSTDPLDMWLSGGLILEGSEPVDALQWWLQQKRGGNTYGGLLNMALDQHPWMWSVHSALAVTMSQAKGTA</sequence>